<name>A0A6M4NST5_AERCA</name>
<keyword evidence="2" id="KW-0614">Plasmid</keyword>
<gene>
    <name evidence="1" type="ORF">KAM343_05130</name>
</gene>
<reference evidence="2" key="1">
    <citation type="submission" date="2019-10" db="EMBL/GenBank/DDBJ databases">
        <authorList>
            <person name="Zhou D."/>
            <person name="Cheng Q."/>
        </authorList>
    </citation>
    <scope>NUCLEOTIDE SEQUENCE</scope>
    <source>
        <strain evidence="2">1507-17068</strain>
        <plasmid evidence="2">p717068-IMP</plasmid>
    </source>
</reference>
<reference evidence="1" key="2">
    <citation type="submission" date="2021-07" db="EMBL/GenBank/DDBJ databases">
        <title>Draft genome sequence of carbapenem-resistant Aeromonas spp. in Japan.</title>
        <authorList>
            <person name="Maehana S."/>
            <person name="Suzuki M."/>
            <person name="Kitasato H."/>
        </authorList>
    </citation>
    <scope>NUCLEOTIDE SEQUENCE</scope>
    <source>
        <strain evidence="1">KAM343</strain>
    </source>
</reference>
<evidence type="ECO:0008006" key="3">
    <source>
        <dbReference type="Google" id="ProtNLM"/>
    </source>
</evidence>
<evidence type="ECO:0000313" key="1">
    <source>
        <dbReference type="EMBL" id="GJA39717.1"/>
    </source>
</evidence>
<geneLocation type="plasmid" evidence="2">
    <name>p717068-IMP</name>
</geneLocation>
<dbReference type="AlphaFoldDB" id="A0A6M4NST5"/>
<dbReference type="EMBL" id="MN629346">
    <property type="protein sequence ID" value="QJR99814.1"/>
    <property type="molecule type" value="Genomic_DNA"/>
</dbReference>
<dbReference type="Proteomes" id="UP000886939">
    <property type="component" value="Unassembled WGS sequence"/>
</dbReference>
<protein>
    <recommendedName>
        <fullName evidence="3">DUF2163 domain-containing protein</fullName>
    </recommendedName>
</protein>
<dbReference type="RefSeq" id="WP_181715824.1">
    <property type="nucleotide sequence ID" value="NZ_BPNI01000004.1"/>
</dbReference>
<proteinExistence type="predicted"/>
<accession>A0A6M4NST5</accession>
<dbReference type="EMBL" id="BPNI01000004">
    <property type="protein sequence ID" value="GJA39717.1"/>
    <property type="molecule type" value="Genomic_DNA"/>
</dbReference>
<organism evidence="2">
    <name type="scientific">Aeromonas caviae</name>
    <name type="common">Aeromonas punctata</name>
    <dbReference type="NCBI Taxonomy" id="648"/>
    <lineage>
        <taxon>Bacteria</taxon>
        <taxon>Pseudomonadati</taxon>
        <taxon>Pseudomonadota</taxon>
        <taxon>Gammaproteobacteria</taxon>
        <taxon>Aeromonadales</taxon>
        <taxon>Aeromonadaceae</taxon>
        <taxon>Aeromonas</taxon>
    </lineage>
</organism>
<evidence type="ECO:0000313" key="2">
    <source>
        <dbReference type="EMBL" id="QJR99814.1"/>
    </source>
</evidence>
<sequence>MSNLSIASVLEKNRVSSENAMVIALDIDLVDPVTSAYVMTLRIVNYDTDLTIDGKLYTKISFDLSLQDDANEIQNVNLSIQDSIGLVRPYLQTYRGAVGSKVTMMLLTVDPEDRTSLVDFSEIFEVVGSSSPDYAVNLELGAENPLTRMFPGRTQMRDRCSFRYKSRFCGYTGTLTSCDLSLTGDNGCRVHKNESRFGGYPSITVVQI</sequence>